<evidence type="ECO:0000256" key="6">
    <source>
        <dbReference type="ARBA" id="ARBA00022723"/>
    </source>
</evidence>
<organism evidence="13 14">
    <name type="scientific">Triticum turgidum subsp. durum</name>
    <name type="common">Durum wheat</name>
    <name type="synonym">Triticum durum</name>
    <dbReference type="NCBI Taxonomy" id="4567"/>
    <lineage>
        <taxon>Eukaryota</taxon>
        <taxon>Viridiplantae</taxon>
        <taxon>Streptophyta</taxon>
        <taxon>Embryophyta</taxon>
        <taxon>Tracheophyta</taxon>
        <taxon>Spermatophyta</taxon>
        <taxon>Magnoliopsida</taxon>
        <taxon>Liliopsida</taxon>
        <taxon>Poales</taxon>
        <taxon>Poaceae</taxon>
        <taxon>BOP clade</taxon>
        <taxon>Pooideae</taxon>
        <taxon>Triticodae</taxon>
        <taxon>Triticeae</taxon>
        <taxon>Triticinae</taxon>
        <taxon>Triticum</taxon>
    </lineage>
</organism>
<feature type="region of interest" description="Disordered" evidence="11">
    <location>
        <begin position="1"/>
        <end position="24"/>
    </location>
</feature>
<dbReference type="PANTHER" id="PTHR10315:SF98">
    <property type="entry name" value="SIAH-TYPE DOMAIN-CONTAINING PROTEIN"/>
    <property type="match status" value="1"/>
</dbReference>
<feature type="domain" description="SIAH-type" evidence="12">
    <location>
        <begin position="85"/>
        <end position="140"/>
    </location>
</feature>
<evidence type="ECO:0000256" key="2">
    <source>
        <dbReference type="ARBA" id="ARBA00004906"/>
    </source>
</evidence>
<evidence type="ECO:0000256" key="7">
    <source>
        <dbReference type="ARBA" id="ARBA00022771"/>
    </source>
</evidence>
<evidence type="ECO:0000256" key="4">
    <source>
        <dbReference type="ARBA" id="ARBA00012483"/>
    </source>
</evidence>
<keyword evidence="7 10" id="KW-0863">Zinc-finger</keyword>
<dbReference type="InterPro" id="IPR013083">
    <property type="entry name" value="Znf_RING/FYVE/PHD"/>
</dbReference>
<keyword evidence="6" id="KW-0479">Metal-binding</keyword>
<dbReference type="Gramene" id="TRITD3Av1G006900.1">
    <property type="protein sequence ID" value="TRITD3Av1G006900.1"/>
    <property type="gene ID" value="TRITD3Av1G006900"/>
</dbReference>
<dbReference type="GO" id="GO:0008270">
    <property type="term" value="F:zinc ion binding"/>
    <property type="evidence" value="ECO:0007669"/>
    <property type="project" value="UniProtKB-KW"/>
</dbReference>
<dbReference type="PROSITE" id="PS51081">
    <property type="entry name" value="ZF_SIAH"/>
    <property type="match status" value="1"/>
</dbReference>
<dbReference type="EC" id="2.3.2.27" evidence="4"/>
<dbReference type="GO" id="GO:0005737">
    <property type="term" value="C:cytoplasm"/>
    <property type="evidence" value="ECO:0007669"/>
    <property type="project" value="TreeGrafter"/>
</dbReference>
<dbReference type="InterPro" id="IPR052088">
    <property type="entry name" value="E3_ubiquitin-ligase_SINA"/>
</dbReference>
<dbReference type="Pfam" id="PF21361">
    <property type="entry name" value="Sina_ZnF"/>
    <property type="match status" value="1"/>
</dbReference>
<dbReference type="PANTHER" id="PTHR10315">
    <property type="entry name" value="E3 UBIQUITIN PROTEIN LIGASE SIAH"/>
    <property type="match status" value="1"/>
</dbReference>
<evidence type="ECO:0000313" key="14">
    <source>
        <dbReference type="Proteomes" id="UP000324705"/>
    </source>
</evidence>
<dbReference type="Proteomes" id="UP000324705">
    <property type="component" value="Chromosome 3A"/>
</dbReference>
<evidence type="ECO:0000256" key="9">
    <source>
        <dbReference type="ARBA" id="ARBA00022833"/>
    </source>
</evidence>
<keyword evidence="5" id="KW-0808">Transferase</keyword>
<keyword evidence="8" id="KW-0833">Ubl conjugation pathway</keyword>
<protein>
    <recommendedName>
        <fullName evidence="4">RING-type E3 ubiquitin transferase</fullName>
        <ecNumber evidence="4">2.3.2.27</ecNumber>
    </recommendedName>
</protein>
<feature type="compositionally biased region" description="Basic and acidic residues" evidence="11">
    <location>
        <begin position="1"/>
        <end position="20"/>
    </location>
</feature>
<evidence type="ECO:0000256" key="10">
    <source>
        <dbReference type="PROSITE-ProRule" id="PRU00455"/>
    </source>
</evidence>
<dbReference type="EMBL" id="LT934115">
    <property type="protein sequence ID" value="VAH55830.1"/>
    <property type="molecule type" value="Genomic_DNA"/>
</dbReference>
<dbReference type="SUPFAM" id="SSF49599">
    <property type="entry name" value="TRAF domain-like"/>
    <property type="match status" value="1"/>
</dbReference>
<dbReference type="InterPro" id="IPR013010">
    <property type="entry name" value="Znf_SIAH"/>
</dbReference>
<comment type="pathway">
    <text evidence="2">Protein modification; protein ubiquitination.</text>
</comment>
<comment type="similarity">
    <text evidence="3">Belongs to the SINA (Seven in absentia) family.</text>
</comment>
<proteinExistence type="inferred from homology"/>
<dbReference type="AlphaFoldDB" id="A0A9R0R9B9"/>
<evidence type="ECO:0000259" key="12">
    <source>
        <dbReference type="PROSITE" id="PS51081"/>
    </source>
</evidence>
<sequence>MEDRSNSSKRKGDGEQEGRKSGCKRQNVSTVMEVFDCTVCSKPLRPPIFQCSKGNSICRHCQERLPLFERIPVQRCYIMERIVDNIFVPCKHGCSTTVAYYQKEKHERQCPCGPCLCPVSGCGLIAPTTVLLDHLATVHKLPTTPMELFQPFEVAVQPGSRVLKTKYNRLFLLKMEPLESYGHAVSLVCVQPETPGGNVRITVGFSCAPGHNQESKWEMGPDGVPKQCLCIVPGKETDVVATITIERGDYDED</sequence>
<evidence type="ECO:0000256" key="11">
    <source>
        <dbReference type="SAM" id="MobiDB-lite"/>
    </source>
</evidence>
<evidence type="ECO:0000256" key="8">
    <source>
        <dbReference type="ARBA" id="ARBA00022786"/>
    </source>
</evidence>
<dbReference type="Pfam" id="PF21362">
    <property type="entry name" value="Sina_RING"/>
    <property type="match status" value="1"/>
</dbReference>
<reference evidence="13 14" key="1">
    <citation type="submission" date="2017-09" db="EMBL/GenBank/DDBJ databases">
        <authorList>
            <consortium name="International Durum Wheat Genome Sequencing Consortium (IDWGSC)"/>
            <person name="Milanesi L."/>
        </authorList>
    </citation>
    <scope>NUCLEOTIDE SEQUENCE [LARGE SCALE GENOMIC DNA]</scope>
    <source>
        <strain evidence="14">cv. Svevo</strain>
    </source>
</reference>
<evidence type="ECO:0000256" key="5">
    <source>
        <dbReference type="ARBA" id="ARBA00022679"/>
    </source>
</evidence>
<keyword evidence="9" id="KW-0862">Zinc</keyword>
<name>A0A9R0R9B9_TRITD</name>
<evidence type="ECO:0000256" key="3">
    <source>
        <dbReference type="ARBA" id="ARBA00009119"/>
    </source>
</evidence>
<accession>A0A9R0R9B9</accession>
<keyword evidence="14" id="KW-1185">Reference proteome</keyword>
<dbReference type="Gene3D" id="3.30.40.10">
    <property type="entry name" value="Zinc/RING finger domain, C3HC4 (zinc finger)"/>
    <property type="match status" value="1"/>
</dbReference>
<comment type="catalytic activity">
    <reaction evidence="1">
        <text>S-ubiquitinyl-[E2 ubiquitin-conjugating enzyme]-L-cysteine + [acceptor protein]-L-lysine = [E2 ubiquitin-conjugating enzyme]-L-cysteine + N(6)-ubiquitinyl-[acceptor protein]-L-lysine.</text>
        <dbReference type="EC" id="2.3.2.27"/>
    </reaction>
</comment>
<dbReference type="GO" id="GO:0061630">
    <property type="term" value="F:ubiquitin protein ligase activity"/>
    <property type="evidence" value="ECO:0007669"/>
    <property type="project" value="UniProtKB-EC"/>
</dbReference>
<evidence type="ECO:0000256" key="1">
    <source>
        <dbReference type="ARBA" id="ARBA00000900"/>
    </source>
</evidence>
<dbReference type="InterPro" id="IPR049548">
    <property type="entry name" value="Sina-like_RING"/>
</dbReference>
<evidence type="ECO:0000313" key="13">
    <source>
        <dbReference type="EMBL" id="VAH55830.1"/>
    </source>
</evidence>
<dbReference type="OMA" id="SASHFGC"/>
<gene>
    <name evidence="13" type="ORF">TRITD_3Av1G006900</name>
</gene>